<dbReference type="InterPro" id="IPR002646">
    <property type="entry name" value="PolA_pol_head_dom"/>
</dbReference>
<dbReference type="STRING" id="1817768.A3A87_00210"/>
<dbReference type="EMBL" id="MFTC01000035">
    <property type="protein sequence ID" value="OGI51649.1"/>
    <property type="molecule type" value="Genomic_DNA"/>
</dbReference>
<reference evidence="13 14" key="1">
    <citation type="journal article" date="2016" name="Nat. Commun.">
        <title>Thousands of microbial genomes shed light on interconnected biogeochemical processes in an aquifer system.</title>
        <authorList>
            <person name="Anantharaman K."/>
            <person name="Brown C.T."/>
            <person name="Hug L.A."/>
            <person name="Sharon I."/>
            <person name="Castelle C.J."/>
            <person name="Probst A.J."/>
            <person name="Thomas B.C."/>
            <person name="Singh A."/>
            <person name="Wilkins M.J."/>
            <person name="Karaoz U."/>
            <person name="Brodie E.L."/>
            <person name="Williams K.H."/>
            <person name="Hubbard S.S."/>
            <person name="Banfield J.F."/>
        </authorList>
    </citation>
    <scope>NUCLEOTIDE SEQUENCE [LARGE SCALE GENOMIC DNA]</scope>
</reference>
<feature type="active site" evidence="7">
    <location>
        <position position="37"/>
    </location>
</feature>
<evidence type="ECO:0000256" key="6">
    <source>
        <dbReference type="ARBA" id="ARBA00023163"/>
    </source>
</evidence>
<comment type="function">
    <text evidence="7">Adds poly(A) tail to the 3' end of many RNAs, which usually targets these RNAs for decay. Plays a significant role in the global control of gene expression, through influencing the rate of transcript degradation, and in the general RNA quality control.</text>
</comment>
<feature type="compositionally biased region" description="Basic residues" evidence="9">
    <location>
        <begin position="411"/>
        <end position="421"/>
    </location>
</feature>
<feature type="active site" evidence="7">
    <location>
        <position position="128"/>
    </location>
</feature>
<dbReference type="InterPro" id="IPR025866">
    <property type="entry name" value="PolyA_pol_arg_C_dom"/>
</dbReference>
<keyword evidence="2 7" id="KW-0808">Transferase</keyword>
<dbReference type="HAMAP" id="MF_00957">
    <property type="entry name" value="PolyA_pol"/>
    <property type="match status" value="1"/>
</dbReference>
<feature type="domain" description="Poly A polymerase head" evidence="10">
    <location>
        <begin position="21"/>
        <end position="159"/>
    </location>
</feature>
<feature type="region of interest" description="Disordered" evidence="9">
    <location>
        <begin position="405"/>
        <end position="430"/>
    </location>
</feature>
<keyword evidence="1 7" id="KW-0507">mRNA processing</keyword>
<evidence type="ECO:0000256" key="3">
    <source>
        <dbReference type="ARBA" id="ARBA00022741"/>
    </source>
</evidence>
<dbReference type="GO" id="GO:1990817">
    <property type="term" value="F:poly(A) RNA polymerase activity"/>
    <property type="evidence" value="ECO:0007669"/>
    <property type="project" value="UniProtKB-UniRule"/>
</dbReference>
<dbReference type="InterPro" id="IPR043519">
    <property type="entry name" value="NT_sf"/>
</dbReference>
<keyword evidence="6 7" id="KW-0804">Transcription</keyword>
<dbReference type="Pfam" id="PF12627">
    <property type="entry name" value="PolyA_pol_RNAbd"/>
    <property type="match status" value="1"/>
</dbReference>
<dbReference type="GO" id="GO:0005524">
    <property type="term" value="F:ATP binding"/>
    <property type="evidence" value="ECO:0007669"/>
    <property type="project" value="UniProtKB-UniRule"/>
</dbReference>
<evidence type="ECO:0000256" key="8">
    <source>
        <dbReference type="RuleBase" id="RU003953"/>
    </source>
</evidence>
<evidence type="ECO:0000259" key="10">
    <source>
        <dbReference type="Pfam" id="PF01743"/>
    </source>
</evidence>
<dbReference type="EC" id="2.7.7.19" evidence="7"/>
<dbReference type="SUPFAM" id="SSF81301">
    <property type="entry name" value="Nucleotidyltransferase"/>
    <property type="match status" value="1"/>
</dbReference>
<feature type="domain" description="Polymerase A arginine-rich C-terminal" evidence="11">
    <location>
        <begin position="303"/>
        <end position="420"/>
    </location>
</feature>
<dbReference type="GO" id="GO:0003723">
    <property type="term" value="F:RNA binding"/>
    <property type="evidence" value="ECO:0007669"/>
    <property type="project" value="UniProtKB-UniRule"/>
</dbReference>
<feature type="compositionally biased region" description="Acidic residues" evidence="9">
    <location>
        <begin position="92"/>
        <end position="104"/>
    </location>
</feature>
<feature type="region of interest" description="Disordered" evidence="9">
    <location>
        <begin position="91"/>
        <end position="114"/>
    </location>
</feature>
<keyword evidence="3 7" id="KW-0547">Nucleotide-binding</keyword>
<evidence type="ECO:0000259" key="12">
    <source>
        <dbReference type="Pfam" id="PF12627"/>
    </source>
</evidence>
<dbReference type="Gene3D" id="3.30.460.10">
    <property type="entry name" value="Beta Polymerase, domain 2"/>
    <property type="match status" value="1"/>
</dbReference>
<dbReference type="NCBIfam" id="TIGR01942">
    <property type="entry name" value="pcnB"/>
    <property type="match status" value="1"/>
</dbReference>
<evidence type="ECO:0000313" key="14">
    <source>
        <dbReference type="Proteomes" id="UP000179037"/>
    </source>
</evidence>
<evidence type="ECO:0000256" key="9">
    <source>
        <dbReference type="SAM" id="MobiDB-lite"/>
    </source>
</evidence>
<evidence type="ECO:0000313" key="13">
    <source>
        <dbReference type="EMBL" id="OGI51649.1"/>
    </source>
</evidence>
<dbReference type="Pfam" id="PF12626">
    <property type="entry name" value="PolyA_pol_arg_C"/>
    <property type="match status" value="1"/>
</dbReference>
<dbReference type="GO" id="GO:0006397">
    <property type="term" value="P:mRNA processing"/>
    <property type="evidence" value="ECO:0007669"/>
    <property type="project" value="UniProtKB-KW"/>
</dbReference>
<dbReference type="PROSITE" id="PS51257">
    <property type="entry name" value="PROKAR_LIPOPROTEIN"/>
    <property type="match status" value="1"/>
</dbReference>
<comment type="similarity">
    <text evidence="7 8">Belongs to the tRNA nucleotidyltransferase/poly(A) polymerase family.</text>
</comment>
<dbReference type="GO" id="GO:0043633">
    <property type="term" value="P:polyadenylation-dependent RNA catabolic process"/>
    <property type="evidence" value="ECO:0007669"/>
    <property type="project" value="InterPro"/>
</dbReference>
<dbReference type="InterPro" id="IPR032828">
    <property type="entry name" value="PolyA_RNA-bd"/>
</dbReference>
<dbReference type="InterPro" id="IPR010206">
    <property type="entry name" value="PolA_pol_I"/>
</dbReference>
<evidence type="ECO:0000256" key="4">
    <source>
        <dbReference type="ARBA" id="ARBA00022840"/>
    </source>
</evidence>
<evidence type="ECO:0000259" key="11">
    <source>
        <dbReference type="Pfam" id="PF12626"/>
    </source>
</evidence>
<organism evidence="13 14">
    <name type="scientific">Candidatus Muproteobacteria bacterium RIFCSPLOWO2_01_FULL_60_18</name>
    <dbReference type="NCBI Taxonomy" id="1817768"/>
    <lineage>
        <taxon>Bacteria</taxon>
        <taxon>Pseudomonadati</taxon>
        <taxon>Pseudomonadota</taxon>
        <taxon>Candidatus Muproteobacteria</taxon>
    </lineage>
</organism>
<dbReference type="Proteomes" id="UP000179037">
    <property type="component" value="Unassembled WGS sequence"/>
</dbReference>
<name>A0A1F6U2X1_9PROT</name>
<evidence type="ECO:0000256" key="2">
    <source>
        <dbReference type="ARBA" id="ARBA00022679"/>
    </source>
</evidence>
<dbReference type="Gene3D" id="1.10.3090.10">
    <property type="entry name" value="cca-adding enzyme, domain 2"/>
    <property type="match status" value="1"/>
</dbReference>
<comment type="caution">
    <text evidence="13">The sequence shown here is derived from an EMBL/GenBank/DDBJ whole genome shotgun (WGS) entry which is preliminary data.</text>
</comment>
<accession>A0A1F6U2X1</accession>
<keyword evidence="4 7" id="KW-0067">ATP-binding</keyword>
<feature type="active site" evidence="7">
    <location>
        <position position="39"/>
    </location>
</feature>
<dbReference type="PANTHER" id="PTHR43051">
    <property type="entry name" value="POLYNUCLEOTIDE ADENYLYLTRANSFERASE FAMILY PROTEIN"/>
    <property type="match status" value="1"/>
</dbReference>
<protein>
    <recommendedName>
        <fullName evidence="7">Poly(A) polymerase I</fullName>
        <shortName evidence="7">PAP I</shortName>
        <ecNumber evidence="7">2.7.7.19</ecNumber>
    </recommendedName>
</protein>
<comment type="catalytic activity">
    <reaction evidence="7">
        <text>RNA(n) + ATP = RNA(n)-3'-adenine ribonucleotide + diphosphate</text>
        <dbReference type="Rhea" id="RHEA:11332"/>
        <dbReference type="Rhea" id="RHEA-COMP:14527"/>
        <dbReference type="Rhea" id="RHEA-COMP:17347"/>
        <dbReference type="ChEBI" id="CHEBI:30616"/>
        <dbReference type="ChEBI" id="CHEBI:33019"/>
        <dbReference type="ChEBI" id="CHEBI:140395"/>
        <dbReference type="ChEBI" id="CHEBI:173115"/>
        <dbReference type="EC" id="2.7.7.19"/>
    </reaction>
</comment>
<evidence type="ECO:0000256" key="5">
    <source>
        <dbReference type="ARBA" id="ARBA00022884"/>
    </source>
</evidence>
<evidence type="ECO:0000256" key="7">
    <source>
        <dbReference type="HAMAP-Rule" id="MF_00957"/>
    </source>
</evidence>
<keyword evidence="5 7" id="KW-0694">RNA-binding</keyword>
<gene>
    <name evidence="7" type="primary">pcnB</name>
    <name evidence="13" type="ORF">A3A87_00210</name>
</gene>
<evidence type="ECO:0000256" key="1">
    <source>
        <dbReference type="ARBA" id="ARBA00022664"/>
    </source>
</evidence>
<dbReference type="InterPro" id="IPR052191">
    <property type="entry name" value="tRNA_ntf/polyA_polymerase_I"/>
</dbReference>
<feature type="domain" description="tRNA nucleotidyltransferase/poly(A) polymerase RNA and SrmB- binding" evidence="12">
    <location>
        <begin position="186"/>
        <end position="246"/>
    </location>
</feature>
<dbReference type="SUPFAM" id="SSF81891">
    <property type="entry name" value="Poly A polymerase C-terminal region-like"/>
    <property type="match status" value="1"/>
</dbReference>
<dbReference type="CDD" id="cd05398">
    <property type="entry name" value="NT_ClassII-CCAase"/>
    <property type="match status" value="1"/>
</dbReference>
<dbReference type="PANTHER" id="PTHR43051:SF1">
    <property type="entry name" value="POLYNUCLEOTIDE ADENYLYLTRANSFERASE FAMILY PROTEIN"/>
    <property type="match status" value="1"/>
</dbReference>
<sequence>MSENALKVLHRLKDAGYASLLVGGCVRDLMLGREPKDFDVVTDARPEQIRKLFHNARIIGRRFRLVHVRFGWDIIEVATFRAIPRDISEEPLSTEEETEGEDVEHDSPAGALDHNVFGSQEEDAVRRDFTVNALYYDIHDFSVIDYVGGVPDLKAGILRVIGDPETRYREDPVRMLRAVRFAAKLGFKLEEKTAAPICDLAPLLASVPPARMFEEVLKLFHGGYALETYELLRHYGLFQYLFPLTEKSLEHEEGGFPVTLVPRALANTDARVNEDKPVTPAFLFAALLWEPVREQMGEHIMRGMNGHDAMFRAAEHVLREQLRHVTIPKRFSVPMREIWSMQGRLERRAGQQAFRLLESKRFRAAYDFLLLRAETGEADQALADWWTRFQSVGENERGVMVAEFATSGGGGKRRRRRRRKPSSSQASRHE</sequence>
<dbReference type="AlphaFoldDB" id="A0A1F6U2X1"/>
<dbReference type="Pfam" id="PF01743">
    <property type="entry name" value="PolyA_pol"/>
    <property type="match status" value="1"/>
</dbReference>
<proteinExistence type="inferred from homology"/>